<evidence type="ECO:0000256" key="3">
    <source>
        <dbReference type="ARBA" id="ARBA00023110"/>
    </source>
</evidence>
<dbReference type="InterPro" id="IPR000774">
    <property type="entry name" value="PPIase_FKBP_N"/>
</dbReference>
<dbReference type="PROSITE" id="PS50059">
    <property type="entry name" value="FKBP_PPIASE"/>
    <property type="match status" value="1"/>
</dbReference>
<protein>
    <recommendedName>
        <fullName evidence="6">Peptidyl-prolyl cis-trans isomerase</fullName>
        <ecNumber evidence="6">5.2.1.8</ecNumber>
    </recommendedName>
</protein>
<feature type="signal peptide" evidence="7">
    <location>
        <begin position="1"/>
        <end position="21"/>
    </location>
</feature>
<comment type="similarity">
    <text evidence="2 6">Belongs to the FKBP-type PPIase family.</text>
</comment>
<dbReference type="EC" id="5.2.1.8" evidence="6"/>
<accession>D1PTM6</accession>
<dbReference type="InterPro" id="IPR036944">
    <property type="entry name" value="PPIase_FKBP_N_sf"/>
</dbReference>
<name>D1PTM6_9BACT</name>
<dbReference type="eggNOG" id="COG0545">
    <property type="taxonomic scope" value="Bacteria"/>
</dbReference>
<evidence type="ECO:0000313" key="10">
    <source>
        <dbReference type="Proteomes" id="UP000003160"/>
    </source>
</evidence>
<dbReference type="PANTHER" id="PTHR43811:SF19">
    <property type="entry name" value="39 KDA FK506-BINDING NUCLEAR PROTEIN"/>
    <property type="match status" value="1"/>
</dbReference>
<dbReference type="AlphaFoldDB" id="D1PTM6"/>
<dbReference type="InterPro" id="IPR046357">
    <property type="entry name" value="PPIase_dom_sf"/>
</dbReference>
<dbReference type="HOGENOM" id="CLU_013615_0_0_10"/>
<evidence type="ECO:0000256" key="7">
    <source>
        <dbReference type="SAM" id="SignalP"/>
    </source>
</evidence>
<evidence type="ECO:0000256" key="4">
    <source>
        <dbReference type="ARBA" id="ARBA00023235"/>
    </source>
</evidence>
<keyword evidence="4 5" id="KW-0413">Isomerase</keyword>
<comment type="catalytic activity">
    <reaction evidence="1 5 6">
        <text>[protein]-peptidylproline (omega=180) = [protein]-peptidylproline (omega=0)</text>
        <dbReference type="Rhea" id="RHEA:16237"/>
        <dbReference type="Rhea" id="RHEA-COMP:10747"/>
        <dbReference type="Rhea" id="RHEA-COMP:10748"/>
        <dbReference type="ChEBI" id="CHEBI:83833"/>
        <dbReference type="ChEBI" id="CHEBI:83834"/>
        <dbReference type="EC" id="5.2.1.8"/>
    </reaction>
</comment>
<dbReference type="GO" id="GO:0006457">
    <property type="term" value="P:protein folding"/>
    <property type="evidence" value="ECO:0007669"/>
    <property type="project" value="InterPro"/>
</dbReference>
<feature type="chain" id="PRO_5003026605" description="Peptidyl-prolyl cis-trans isomerase" evidence="7">
    <location>
        <begin position="22"/>
        <end position="295"/>
    </location>
</feature>
<comment type="caution">
    <text evidence="9">The sequence shown here is derived from an EMBL/GenBank/DDBJ whole genome shotgun (WGS) entry which is preliminary data.</text>
</comment>
<dbReference type="SUPFAM" id="SSF54534">
    <property type="entry name" value="FKBP-like"/>
    <property type="match status" value="1"/>
</dbReference>
<dbReference type="GO" id="GO:0003755">
    <property type="term" value="F:peptidyl-prolyl cis-trans isomerase activity"/>
    <property type="evidence" value="ECO:0007669"/>
    <property type="project" value="UniProtKB-UniRule"/>
</dbReference>
<dbReference type="EMBL" id="ACKS01000017">
    <property type="protein sequence ID" value="EFA45286.1"/>
    <property type="molecule type" value="Genomic_DNA"/>
</dbReference>
<evidence type="ECO:0000313" key="9">
    <source>
        <dbReference type="EMBL" id="EFA45286.1"/>
    </source>
</evidence>
<keyword evidence="3 5" id="KW-0697">Rotamase</keyword>
<gene>
    <name evidence="9" type="ORF">HMPREF0645_0311</name>
</gene>
<dbReference type="Proteomes" id="UP000003160">
    <property type="component" value="Unassembled WGS sequence"/>
</dbReference>
<evidence type="ECO:0000256" key="2">
    <source>
        <dbReference type="ARBA" id="ARBA00006577"/>
    </source>
</evidence>
<organism evidence="9 10">
    <name type="scientific">Hallella bergensis DSM 17361</name>
    <dbReference type="NCBI Taxonomy" id="585502"/>
    <lineage>
        <taxon>Bacteria</taxon>
        <taxon>Pseudomonadati</taxon>
        <taxon>Bacteroidota</taxon>
        <taxon>Bacteroidia</taxon>
        <taxon>Bacteroidales</taxon>
        <taxon>Prevotellaceae</taxon>
        <taxon>Hallella</taxon>
    </lineage>
</organism>
<evidence type="ECO:0000256" key="5">
    <source>
        <dbReference type="PROSITE-ProRule" id="PRU00277"/>
    </source>
</evidence>
<keyword evidence="7" id="KW-0732">Signal</keyword>
<evidence type="ECO:0000256" key="6">
    <source>
        <dbReference type="RuleBase" id="RU003915"/>
    </source>
</evidence>
<dbReference type="Pfam" id="PF01346">
    <property type="entry name" value="FKBP_N"/>
    <property type="match status" value="1"/>
</dbReference>
<sequence>MKQMKNLKVVAAMAIAAAAFSACGNSSTPKADLKSDVDSMSYAIGLSQSQYVRQAIQQGQVIDTTYMDEFVKGINEGANAGDDKKRAAYIMGLQIGQQLATQLVKGVNHEVYGADSTKTISLKNLLAGFVTGATGKTGLFTPEAANQIAQNKIEAIKSATLMKEFKPNKEAGEKFLEENKKKADVVTLKSGLQYKVIKEGKGAIPTDSTTVTVNYEGRTIDGKVFESTFKEGQKPVTIQPNQFIPGWTEALTHMPEGSVWEVYIPQNLAYKERQSGDIKPFSTLIFKIELVKVGK</sequence>
<dbReference type="PROSITE" id="PS51257">
    <property type="entry name" value="PROKAR_LIPOPROTEIN"/>
    <property type="match status" value="1"/>
</dbReference>
<evidence type="ECO:0000259" key="8">
    <source>
        <dbReference type="PROSITE" id="PS50059"/>
    </source>
</evidence>
<dbReference type="PANTHER" id="PTHR43811">
    <property type="entry name" value="FKBP-TYPE PEPTIDYL-PROLYL CIS-TRANS ISOMERASE FKPA"/>
    <property type="match status" value="1"/>
</dbReference>
<dbReference type="InterPro" id="IPR001179">
    <property type="entry name" value="PPIase_FKBP_dom"/>
</dbReference>
<keyword evidence="10" id="KW-1185">Reference proteome</keyword>
<dbReference type="Gene3D" id="3.10.50.40">
    <property type="match status" value="1"/>
</dbReference>
<reference evidence="9 10" key="1">
    <citation type="submission" date="2009-10" db="EMBL/GenBank/DDBJ databases">
        <authorList>
            <person name="Qin X."/>
            <person name="Bachman B."/>
            <person name="Battles P."/>
            <person name="Bell A."/>
            <person name="Bess C."/>
            <person name="Bickham C."/>
            <person name="Chaboub L."/>
            <person name="Chen D."/>
            <person name="Coyle M."/>
            <person name="Deiros D.R."/>
            <person name="Dinh H."/>
            <person name="Forbes L."/>
            <person name="Fowler G."/>
            <person name="Francisco L."/>
            <person name="Fu Q."/>
            <person name="Gubbala S."/>
            <person name="Hale W."/>
            <person name="Han Y."/>
            <person name="Hemphill L."/>
            <person name="Highlander S.K."/>
            <person name="Hirani K."/>
            <person name="Hogues M."/>
            <person name="Jackson L."/>
            <person name="Jakkamsetti A."/>
            <person name="Javaid M."/>
            <person name="Jiang H."/>
            <person name="Korchina V."/>
            <person name="Kovar C."/>
            <person name="Lara F."/>
            <person name="Lee S."/>
            <person name="Mata R."/>
            <person name="Mathew T."/>
            <person name="Moen C."/>
            <person name="Morales K."/>
            <person name="Munidasa M."/>
            <person name="Nazareth L."/>
            <person name="Ngo R."/>
            <person name="Nguyen L."/>
            <person name="Okwuonu G."/>
            <person name="Ongeri F."/>
            <person name="Patil S."/>
            <person name="Petrosino J."/>
            <person name="Pham C."/>
            <person name="Pham P."/>
            <person name="Pu L.-L."/>
            <person name="Puazo M."/>
            <person name="Raj R."/>
            <person name="Reid J."/>
            <person name="Rouhana J."/>
            <person name="Saada N."/>
            <person name="Shang Y."/>
            <person name="Simmons D."/>
            <person name="Thornton R."/>
            <person name="Warren J."/>
            <person name="Weissenberger G."/>
            <person name="Zhang J."/>
            <person name="Zhang L."/>
            <person name="Zhou C."/>
            <person name="Zhu D."/>
            <person name="Muzny D."/>
            <person name="Worley K."/>
            <person name="Gibbs R."/>
        </authorList>
    </citation>
    <scope>NUCLEOTIDE SEQUENCE [LARGE SCALE GENOMIC DNA]</scope>
    <source>
        <strain evidence="9 10">DSM 17361</strain>
    </source>
</reference>
<feature type="domain" description="PPIase FKBP-type" evidence="8">
    <location>
        <begin position="208"/>
        <end position="294"/>
    </location>
</feature>
<dbReference type="Pfam" id="PF00254">
    <property type="entry name" value="FKBP_C"/>
    <property type="match status" value="1"/>
</dbReference>
<proteinExistence type="inferred from homology"/>
<dbReference type="Gene3D" id="1.10.287.460">
    <property type="entry name" value="Peptidyl-prolyl cis-trans isomerase, FKBP-type, N-terminal domain"/>
    <property type="match status" value="1"/>
</dbReference>
<evidence type="ECO:0000256" key="1">
    <source>
        <dbReference type="ARBA" id="ARBA00000971"/>
    </source>
</evidence>